<dbReference type="AlphaFoldDB" id="A0A383E1E5"/>
<feature type="non-terminal residue" evidence="1">
    <location>
        <position position="158"/>
    </location>
</feature>
<gene>
    <name evidence="1" type="ORF">METZ01_LOCUS503137</name>
</gene>
<organism evidence="1">
    <name type="scientific">marine metagenome</name>
    <dbReference type="NCBI Taxonomy" id="408172"/>
    <lineage>
        <taxon>unclassified sequences</taxon>
        <taxon>metagenomes</taxon>
        <taxon>ecological metagenomes</taxon>
    </lineage>
</organism>
<proteinExistence type="predicted"/>
<protein>
    <submittedName>
        <fullName evidence="1">Uncharacterized protein</fullName>
    </submittedName>
</protein>
<name>A0A383E1E5_9ZZZZ</name>
<accession>A0A383E1E5</accession>
<evidence type="ECO:0000313" key="1">
    <source>
        <dbReference type="EMBL" id="SVE50283.1"/>
    </source>
</evidence>
<reference evidence="1" key="1">
    <citation type="submission" date="2018-05" db="EMBL/GenBank/DDBJ databases">
        <authorList>
            <person name="Lanie J.A."/>
            <person name="Ng W.-L."/>
            <person name="Kazmierczak K.M."/>
            <person name="Andrzejewski T.M."/>
            <person name="Davidsen T.M."/>
            <person name="Wayne K.J."/>
            <person name="Tettelin H."/>
            <person name="Glass J.I."/>
            <person name="Rusch D."/>
            <person name="Podicherti R."/>
            <person name="Tsui H.-C.T."/>
            <person name="Winkler M.E."/>
        </authorList>
    </citation>
    <scope>NUCLEOTIDE SEQUENCE</scope>
</reference>
<sequence>MLVDDRVELCPDGLALLTRKWGGSLDSNLAPVDLEGWTKVSEDVNIQEWEKEMEALDDLVLSYPHPEDAPVMAMYELVIEPGVERRAGKQITSPQFFKNCKIQTSVIGRDGVRTEEDCVKNLYGGVPPAWRMPAMMLAPGDEFSMSVILREIIVKVPE</sequence>
<dbReference type="EMBL" id="UINC01221802">
    <property type="protein sequence ID" value="SVE50283.1"/>
    <property type="molecule type" value="Genomic_DNA"/>
</dbReference>